<dbReference type="Proteomes" id="UP000199184">
    <property type="component" value="Unassembled WGS sequence"/>
</dbReference>
<dbReference type="InterPro" id="IPR050430">
    <property type="entry name" value="Peptidase_S1"/>
</dbReference>
<dbReference type="Gene3D" id="2.40.10.10">
    <property type="entry name" value="Trypsin-like serine proteases"/>
    <property type="match status" value="1"/>
</dbReference>
<dbReference type="Pfam" id="PF00089">
    <property type="entry name" value="Trypsin"/>
    <property type="match status" value="1"/>
</dbReference>
<dbReference type="PANTHER" id="PTHR24276:SF98">
    <property type="entry name" value="FI18310P1-RELATED"/>
    <property type="match status" value="1"/>
</dbReference>
<keyword evidence="6" id="KW-1185">Reference proteome</keyword>
<sequence>MRWQSCLKFFSVMAATICLQGISMVAGRADEDDLGLSVEDDAAYRVNAEAIKNSKVWGGVPVAKGAYPAIVGITQAGRRQVQCTGSLIESDLVLTAAHCVCGGITGSVVFADREGTGSSIKVAASTHRLNSCGGALTNGSDVGLLLLSQKASVSPLEMQTDETVQAATSYQVVGFGGYGLDSSGQLLAGQKRETTVPSGTNDCKGTVPGSSRTYASAFGCAPGAEIVAGKTGLGRDTCNGDSGGPILAGPAGTVVGQTESALKLAGTTSRATKSARVPCGDGGIYVRLTPEVRQWITQASKTLRQK</sequence>
<dbReference type="PROSITE" id="PS00134">
    <property type="entry name" value="TRYPSIN_HIS"/>
    <property type="match status" value="1"/>
</dbReference>
<dbReference type="PROSITE" id="PS00135">
    <property type="entry name" value="TRYPSIN_SER"/>
    <property type="match status" value="1"/>
</dbReference>
<evidence type="ECO:0000256" key="3">
    <source>
        <dbReference type="RuleBase" id="RU363034"/>
    </source>
</evidence>
<feature type="domain" description="Peptidase S1" evidence="4">
    <location>
        <begin position="56"/>
        <end position="301"/>
    </location>
</feature>
<keyword evidence="3" id="KW-0720">Serine protease</keyword>
<dbReference type="InterPro" id="IPR001314">
    <property type="entry name" value="Peptidase_S1A"/>
</dbReference>
<dbReference type="InterPro" id="IPR018114">
    <property type="entry name" value="TRYPSIN_HIS"/>
</dbReference>
<evidence type="ECO:0000256" key="2">
    <source>
        <dbReference type="ARBA" id="ARBA00023157"/>
    </source>
</evidence>
<evidence type="ECO:0000259" key="4">
    <source>
        <dbReference type="PROSITE" id="PS50240"/>
    </source>
</evidence>
<keyword evidence="2" id="KW-1015">Disulfide bond</keyword>
<dbReference type="InterPro" id="IPR043504">
    <property type="entry name" value="Peptidase_S1_PA_chymotrypsin"/>
</dbReference>
<dbReference type="InterPro" id="IPR009003">
    <property type="entry name" value="Peptidase_S1_PA"/>
</dbReference>
<keyword evidence="3" id="KW-0378">Hydrolase</keyword>
<dbReference type="PANTHER" id="PTHR24276">
    <property type="entry name" value="POLYSERASE-RELATED"/>
    <property type="match status" value="1"/>
</dbReference>
<evidence type="ECO:0000313" key="5">
    <source>
        <dbReference type="EMBL" id="SCB55875.1"/>
    </source>
</evidence>
<name>A0A1C3XUJ2_9BRAD</name>
<proteinExistence type="inferred from homology"/>
<reference evidence="6" key="1">
    <citation type="submission" date="2016-08" db="EMBL/GenBank/DDBJ databases">
        <authorList>
            <person name="Varghese N."/>
            <person name="Submissions Spin"/>
        </authorList>
    </citation>
    <scope>NUCLEOTIDE SEQUENCE [LARGE SCALE GENOMIC DNA]</scope>
    <source>
        <strain evidence="6">ERR11</strain>
    </source>
</reference>
<keyword evidence="3" id="KW-0645">Protease</keyword>
<evidence type="ECO:0000313" key="6">
    <source>
        <dbReference type="Proteomes" id="UP000199184"/>
    </source>
</evidence>
<dbReference type="SMART" id="SM00020">
    <property type="entry name" value="Tryp_SPc"/>
    <property type="match status" value="1"/>
</dbReference>
<dbReference type="AlphaFoldDB" id="A0A1C3XUJ2"/>
<dbReference type="InterPro" id="IPR033116">
    <property type="entry name" value="TRYPSIN_SER"/>
</dbReference>
<dbReference type="GO" id="GO:0004252">
    <property type="term" value="F:serine-type endopeptidase activity"/>
    <property type="evidence" value="ECO:0007669"/>
    <property type="project" value="InterPro"/>
</dbReference>
<protein>
    <submittedName>
        <fullName evidence="5">Trypsin</fullName>
    </submittedName>
</protein>
<dbReference type="PROSITE" id="PS50240">
    <property type="entry name" value="TRYPSIN_DOM"/>
    <property type="match status" value="1"/>
</dbReference>
<comment type="similarity">
    <text evidence="1">Belongs to the peptidase S1 family.</text>
</comment>
<organism evidence="5 6">
    <name type="scientific">Bradyrhizobium shewense</name>
    <dbReference type="NCBI Taxonomy" id="1761772"/>
    <lineage>
        <taxon>Bacteria</taxon>
        <taxon>Pseudomonadati</taxon>
        <taxon>Pseudomonadota</taxon>
        <taxon>Alphaproteobacteria</taxon>
        <taxon>Hyphomicrobiales</taxon>
        <taxon>Nitrobacteraceae</taxon>
        <taxon>Bradyrhizobium</taxon>
    </lineage>
</organism>
<accession>A0A1C3XUJ2</accession>
<evidence type="ECO:0000256" key="1">
    <source>
        <dbReference type="ARBA" id="ARBA00007664"/>
    </source>
</evidence>
<gene>
    <name evidence="5" type="ORF">GA0061098_10585</name>
</gene>
<dbReference type="InterPro" id="IPR001254">
    <property type="entry name" value="Trypsin_dom"/>
</dbReference>
<dbReference type="EMBL" id="FMAI01000058">
    <property type="protein sequence ID" value="SCB55875.1"/>
    <property type="molecule type" value="Genomic_DNA"/>
</dbReference>
<dbReference type="PRINTS" id="PR00722">
    <property type="entry name" value="CHYMOTRYPSIN"/>
</dbReference>
<dbReference type="SUPFAM" id="SSF50494">
    <property type="entry name" value="Trypsin-like serine proteases"/>
    <property type="match status" value="1"/>
</dbReference>
<dbReference type="GO" id="GO:0006508">
    <property type="term" value="P:proteolysis"/>
    <property type="evidence" value="ECO:0007669"/>
    <property type="project" value="UniProtKB-KW"/>
</dbReference>